<dbReference type="EMBL" id="CP036200">
    <property type="protein sequence ID" value="QBF83465.1"/>
    <property type="molecule type" value="Genomic_DNA"/>
</dbReference>
<keyword evidence="1" id="KW-1133">Transmembrane helix</keyword>
<keyword evidence="1" id="KW-0472">Membrane</keyword>
<protein>
    <submittedName>
        <fullName evidence="2">Uncharacterized protein</fullName>
    </submittedName>
</protein>
<proteinExistence type="predicted"/>
<dbReference type="KEGG" id="smai:EXU30_12720"/>
<gene>
    <name evidence="2" type="ORF">EXU30_12720</name>
</gene>
<dbReference type="Proteomes" id="UP000291106">
    <property type="component" value="Chromosome"/>
</dbReference>
<evidence type="ECO:0000313" key="2">
    <source>
        <dbReference type="EMBL" id="QBF83465.1"/>
    </source>
</evidence>
<feature type="transmembrane region" description="Helical" evidence="1">
    <location>
        <begin position="6"/>
        <end position="26"/>
    </location>
</feature>
<reference evidence="2 3" key="1">
    <citation type="submission" date="2019-02" db="EMBL/GenBank/DDBJ databases">
        <title>Shewanella sp. D4-2 isolated from Dokdo Island.</title>
        <authorList>
            <person name="Baek K."/>
        </authorList>
    </citation>
    <scope>NUCLEOTIDE SEQUENCE [LARGE SCALE GENOMIC DNA]</scope>
    <source>
        <strain evidence="2 3">D4-2</strain>
    </source>
</reference>
<evidence type="ECO:0000256" key="1">
    <source>
        <dbReference type="SAM" id="Phobius"/>
    </source>
</evidence>
<keyword evidence="3" id="KW-1185">Reference proteome</keyword>
<accession>A0A411PIU9</accession>
<dbReference type="AlphaFoldDB" id="A0A411PIU9"/>
<feature type="transmembrane region" description="Helical" evidence="1">
    <location>
        <begin position="38"/>
        <end position="60"/>
    </location>
</feature>
<dbReference type="RefSeq" id="WP_130600607.1">
    <property type="nucleotide sequence ID" value="NZ_CP036200.1"/>
</dbReference>
<evidence type="ECO:0000313" key="3">
    <source>
        <dbReference type="Proteomes" id="UP000291106"/>
    </source>
</evidence>
<dbReference type="OrthoDB" id="5739727at2"/>
<keyword evidence="1" id="KW-0812">Transmembrane</keyword>
<organism evidence="2 3">
    <name type="scientific">Shewanella maritima</name>
    <dbReference type="NCBI Taxonomy" id="2520507"/>
    <lineage>
        <taxon>Bacteria</taxon>
        <taxon>Pseudomonadati</taxon>
        <taxon>Pseudomonadota</taxon>
        <taxon>Gammaproteobacteria</taxon>
        <taxon>Alteromonadales</taxon>
        <taxon>Shewanellaceae</taxon>
        <taxon>Shewanella</taxon>
    </lineage>
</organism>
<sequence length="70" mass="7678">MALDVSVFGSFILLFMVIIGLISYFLGRRKTNHPIITAVIGMFVSFIPFAGLIYVAFLALKQDVNHGSVS</sequence>
<name>A0A411PIU9_9GAMM</name>